<accession>A0A673ZBF8</accession>
<protein>
    <submittedName>
        <fullName evidence="1">Uncharacterized protein</fullName>
    </submittedName>
</protein>
<proteinExistence type="predicted"/>
<sequence>TSYYFQTKQLGQDWLCTQSSSSSASPEDFPSVPQGLVPPSLESLSCTSLNSGQDLLGKAVQGKVCTLVQIVLLRARPLLSPLPDLHILEEKGPIFVAHFYRGVAGTASRDY</sequence>
<keyword evidence="2" id="KW-1185">Reference proteome</keyword>
<name>A0A673ZBF8_SALTR</name>
<dbReference type="Ensembl" id="ENSSTUT00000046081.1">
    <property type="protein sequence ID" value="ENSSTUP00000044143.1"/>
    <property type="gene ID" value="ENSSTUG00000018613.1"/>
</dbReference>
<evidence type="ECO:0000313" key="2">
    <source>
        <dbReference type="Proteomes" id="UP000472277"/>
    </source>
</evidence>
<dbReference type="GeneTree" id="ENSGT00990000210143"/>
<reference evidence="1" key="2">
    <citation type="submission" date="2025-09" db="UniProtKB">
        <authorList>
            <consortium name="Ensembl"/>
        </authorList>
    </citation>
    <scope>IDENTIFICATION</scope>
</reference>
<dbReference type="Proteomes" id="UP000472277">
    <property type="component" value="Chromosome 23"/>
</dbReference>
<reference evidence="1" key="1">
    <citation type="submission" date="2025-08" db="UniProtKB">
        <authorList>
            <consortium name="Ensembl"/>
        </authorList>
    </citation>
    <scope>IDENTIFICATION</scope>
</reference>
<evidence type="ECO:0000313" key="1">
    <source>
        <dbReference type="Ensembl" id="ENSSTUP00000044143.1"/>
    </source>
</evidence>
<organism evidence="1 2">
    <name type="scientific">Salmo trutta</name>
    <name type="common">Brown trout</name>
    <dbReference type="NCBI Taxonomy" id="8032"/>
    <lineage>
        <taxon>Eukaryota</taxon>
        <taxon>Metazoa</taxon>
        <taxon>Chordata</taxon>
        <taxon>Craniata</taxon>
        <taxon>Vertebrata</taxon>
        <taxon>Euteleostomi</taxon>
        <taxon>Actinopterygii</taxon>
        <taxon>Neopterygii</taxon>
        <taxon>Teleostei</taxon>
        <taxon>Protacanthopterygii</taxon>
        <taxon>Salmoniformes</taxon>
        <taxon>Salmonidae</taxon>
        <taxon>Salmoninae</taxon>
        <taxon>Salmo</taxon>
    </lineage>
</organism>
<dbReference type="AlphaFoldDB" id="A0A673ZBF8"/>